<keyword evidence="2" id="KW-1133">Transmembrane helix</keyword>
<evidence type="ECO:0000313" key="5">
    <source>
        <dbReference type="Proteomes" id="UP000183404"/>
    </source>
</evidence>
<dbReference type="AlphaFoldDB" id="A0A1G7V4J0"/>
<dbReference type="GO" id="GO:0008236">
    <property type="term" value="F:serine-type peptidase activity"/>
    <property type="evidence" value="ECO:0007669"/>
    <property type="project" value="InterPro"/>
</dbReference>
<reference evidence="4 5" key="1">
    <citation type="submission" date="2016-10" db="EMBL/GenBank/DDBJ databases">
        <authorList>
            <person name="de Groot N.N."/>
        </authorList>
    </citation>
    <scope>NUCLEOTIDE SEQUENCE [LARGE SCALE GENOMIC DNA]</scope>
    <source>
        <strain evidence="4 5">DSM 569</strain>
    </source>
</reference>
<dbReference type="Proteomes" id="UP000183404">
    <property type="component" value="Unassembled WGS sequence"/>
</dbReference>
<dbReference type="Gene3D" id="3.30.750.44">
    <property type="match status" value="1"/>
</dbReference>
<evidence type="ECO:0000259" key="3">
    <source>
        <dbReference type="Pfam" id="PF03572"/>
    </source>
</evidence>
<keyword evidence="4" id="KW-0645">Protease</keyword>
<proteinExistence type="predicted"/>
<accession>A0A1G7V4J0</accession>
<evidence type="ECO:0000313" key="4">
    <source>
        <dbReference type="EMBL" id="SDG54431.1"/>
    </source>
</evidence>
<name>A0A1G7V4J0_THETY</name>
<feature type="transmembrane region" description="Helical" evidence="2">
    <location>
        <begin position="12"/>
        <end position="32"/>
    </location>
</feature>
<dbReference type="GO" id="GO:0030288">
    <property type="term" value="C:outer membrane-bounded periplasmic space"/>
    <property type="evidence" value="ECO:0007669"/>
    <property type="project" value="TreeGrafter"/>
</dbReference>
<dbReference type="Pfam" id="PF03572">
    <property type="entry name" value="Peptidase_S41"/>
    <property type="match status" value="1"/>
</dbReference>
<keyword evidence="1" id="KW-0175">Coiled coil</keyword>
<dbReference type="EMBL" id="FNBS01000087">
    <property type="protein sequence ID" value="SDG54431.1"/>
    <property type="molecule type" value="Genomic_DNA"/>
</dbReference>
<feature type="coiled-coil region" evidence="1">
    <location>
        <begin position="84"/>
        <end position="111"/>
    </location>
</feature>
<dbReference type="Gene3D" id="3.90.226.10">
    <property type="entry name" value="2-enoyl-CoA Hydratase, Chain A, domain 1"/>
    <property type="match status" value="1"/>
</dbReference>
<dbReference type="InterPro" id="IPR029045">
    <property type="entry name" value="ClpP/crotonase-like_dom_sf"/>
</dbReference>
<keyword evidence="2" id="KW-0472">Membrane</keyword>
<gene>
    <name evidence="4" type="ORF">SAMN04244560_02530</name>
</gene>
<keyword evidence="4" id="KW-0378">Hydrolase</keyword>
<dbReference type="SUPFAM" id="SSF52096">
    <property type="entry name" value="ClpP/crotonase"/>
    <property type="match status" value="1"/>
</dbReference>
<dbReference type="PANTHER" id="PTHR32060">
    <property type="entry name" value="TAIL-SPECIFIC PROTEASE"/>
    <property type="match status" value="1"/>
</dbReference>
<protein>
    <submittedName>
        <fullName evidence="4">Tricorn protease C1 domain-containing protein</fullName>
    </submittedName>
</protein>
<dbReference type="PANTHER" id="PTHR32060:SF30">
    <property type="entry name" value="CARBOXY-TERMINAL PROCESSING PROTEASE CTPA"/>
    <property type="match status" value="1"/>
</dbReference>
<evidence type="ECO:0000256" key="1">
    <source>
        <dbReference type="SAM" id="Coils"/>
    </source>
</evidence>
<dbReference type="GO" id="GO:0004175">
    <property type="term" value="F:endopeptidase activity"/>
    <property type="evidence" value="ECO:0007669"/>
    <property type="project" value="TreeGrafter"/>
</dbReference>
<dbReference type="GO" id="GO:0006508">
    <property type="term" value="P:proteolysis"/>
    <property type="evidence" value="ECO:0007669"/>
    <property type="project" value="UniProtKB-KW"/>
</dbReference>
<feature type="domain" description="Tail specific protease" evidence="3">
    <location>
        <begin position="194"/>
        <end position="431"/>
    </location>
</feature>
<dbReference type="InterPro" id="IPR005151">
    <property type="entry name" value="Tail-specific_protease"/>
</dbReference>
<dbReference type="GO" id="GO:0007165">
    <property type="term" value="P:signal transduction"/>
    <property type="evidence" value="ECO:0007669"/>
    <property type="project" value="TreeGrafter"/>
</dbReference>
<organism evidence="4 5">
    <name type="scientific">Thermoanaerobacter thermohydrosulfuricus</name>
    <name type="common">Clostridium thermohydrosulfuricum</name>
    <dbReference type="NCBI Taxonomy" id="1516"/>
    <lineage>
        <taxon>Bacteria</taxon>
        <taxon>Bacillati</taxon>
        <taxon>Bacillota</taxon>
        <taxon>Clostridia</taxon>
        <taxon>Thermoanaerobacterales</taxon>
        <taxon>Thermoanaerobacteraceae</taxon>
        <taxon>Thermoanaerobacter</taxon>
    </lineage>
</organism>
<keyword evidence="2" id="KW-0812">Transmembrane</keyword>
<sequence>MILLGKKLSISTITLIFLLILIFSTGFFTGIYTSNTLFASKELKDLTEKEKIEDFEYMYNILKDNYAHFYEVKKMYGYDWLAHKEEFIEEIKNTRNNIEFYNKLNEILRKLHDGHLYVASPSYFNYLLKLIEGEEIRNFIEFKPFIKMFKDSKKNYEKWSELLGSVNPSHNSSFFVQMRRGQKNIKTEILEEDKIAYLRVNSFLIDKDQNSKNYREEKKEIYNFLKTIKDYPYLIIDISGNEGGSSEYWIDAIVAPLIGERGLEYLKLEYLENEDKNTYFYLSRKGNYTQKNFGRCVIFYDEDKFRESPIYDKLSEEMKKDFTIYEFKENLFKQEEKYIEKFFKSNEYVNFKGKIFLIIDRATFSAATEFAKFCKETGFATLVGRNTLGHGSLTSYMRLPNSGLIVRFEAGTILNRDGGSFFIEGVKPDIELDVPDTNAGYPEVRAEILKQKTVELIKSLGKEK</sequence>
<evidence type="ECO:0000256" key="2">
    <source>
        <dbReference type="SAM" id="Phobius"/>
    </source>
</evidence>